<dbReference type="EMBL" id="SMKE01000002">
    <property type="protein sequence ID" value="TDC02642.1"/>
    <property type="molecule type" value="Genomic_DNA"/>
</dbReference>
<proteinExistence type="predicted"/>
<gene>
    <name evidence="1" type="ORF">E1091_00125</name>
</gene>
<accession>A0ABY2DN09</accession>
<protein>
    <recommendedName>
        <fullName evidence="3">Aminoglycoside phosphotransferase</fullName>
    </recommendedName>
</protein>
<reference evidence="1 2" key="1">
    <citation type="submission" date="2019-02" db="EMBL/GenBank/DDBJ databases">
        <title>Draft genome sequences of novel Actinobacteria.</title>
        <authorList>
            <person name="Sahin N."/>
            <person name="Ay H."/>
            <person name="Saygin H."/>
        </authorList>
    </citation>
    <scope>NUCLEOTIDE SEQUENCE [LARGE SCALE GENOMIC DNA]</scope>
    <source>
        <strain evidence="1 2">JCM 30529</strain>
    </source>
</reference>
<evidence type="ECO:0008006" key="3">
    <source>
        <dbReference type="Google" id="ProtNLM"/>
    </source>
</evidence>
<organism evidence="1 2">
    <name type="scientific">Micromonospora fluostatini</name>
    <dbReference type="NCBI Taxonomy" id="1629071"/>
    <lineage>
        <taxon>Bacteria</taxon>
        <taxon>Bacillati</taxon>
        <taxon>Actinomycetota</taxon>
        <taxon>Actinomycetes</taxon>
        <taxon>Micromonosporales</taxon>
        <taxon>Micromonosporaceae</taxon>
        <taxon>Micromonospora</taxon>
    </lineage>
</organism>
<name>A0ABY2DN09_9ACTN</name>
<evidence type="ECO:0000313" key="2">
    <source>
        <dbReference type="Proteomes" id="UP000295626"/>
    </source>
</evidence>
<sequence length="152" mass="16443">MTVPAEVEAVVGTAEGAELAAWYHHDLLDWEPDGYETIGAGSHRTVYLDHATNVVYKVGLESANRCEVHTLAELRRKGVDYAPPATLYEVEVPDRFDPAGPPLGVTVVAMPYLPDDGSIPGPRPVLPGANDFNPQNTVAHRGRYWLIDAGGL</sequence>
<dbReference type="Proteomes" id="UP000295626">
    <property type="component" value="Unassembled WGS sequence"/>
</dbReference>
<evidence type="ECO:0000313" key="1">
    <source>
        <dbReference type="EMBL" id="TDC02642.1"/>
    </source>
</evidence>
<comment type="caution">
    <text evidence="1">The sequence shown here is derived from an EMBL/GenBank/DDBJ whole genome shotgun (WGS) entry which is preliminary data.</text>
</comment>
<keyword evidence="2" id="KW-1185">Reference proteome</keyword>